<dbReference type="Proteomes" id="UP000682733">
    <property type="component" value="Unassembled WGS sequence"/>
</dbReference>
<evidence type="ECO:0000313" key="8">
    <source>
        <dbReference type="EMBL" id="CAF3690271.1"/>
    </source>
</evidence>
<dbReference type="PANTHER" id="PTHR14084:SF0">
    <property type="entry name" value="KYNURENINASE"/>
    <property type="match status" value="1"/>
</dbReference>
<dbReference type="UniPathway" id="UPA00253">
    <property type="reaction ID" value="UER00329"/>
</dbReference>
<comment type="subunit">
    <text evidence="4 5">Homodimer.</text>
</comment>
<name>A0A814D7Y7_9BILA</name>
<feature type="binding site" evidence="4">
    <location>
        <position position="239"/>
    </location>
    <ligand>
        <name>pyridoxal 5'-phosphate</name>
        <dbReference type="ChEBI" id="CHEBI:597326"/>
    </ligand>
</feature>
<dbReference type="AlphaFoldDB" id="A0A814D7Y7"/>
<evidence type="ECO:0000256" key="3">
    <source>
        <dbReference type="ARBA" id="ARBA00022898"/>
    </source>
</evidence>
<keyword evidence="1 4" id="KW-0662">Pyridine nucleotide biosynthesis</keyword>
<dbReference type="Gene3D" id="3.90.1150.10">
    <property type="entry name" value="Aspartate Aminotransferase, domain 1"/>
    <property type="match status" value="2"/>
</dbReference>
<dbReference type="GO" id="GO:0043420">
    <property type="term" value="P:anthranilate metabolic process"/>
    <property type="evidence" value="ECO:0007669"/>
    <property type="project" value="UniProtKB-UniRule"/>
</dbReference>
<evidence type="ECO:0000256" key="1">
    <source>
        <dbReference type="ARBA" id="ARBA00022642"/>
    </source>
</evidence>
<dbReference type="EMBL" id="CAJNOQ010002304">
    <property type="protein sequence ID" value="CAF0950667.1"/>
    <property type="molecule type" value="Genomic_DNA"/>
</dbReference>
<dbReference type="GO" id="GO:0097053">
    <property type="term" value="P:L-kynurenine catabolic process"/>
    <property type="evidence" value="ECO:0007669"/>
    <property type="project" value="UniProtKB-UniRule"/>
</dbReference>
<dbReference type="Gene3D" id="3.40.640.10">
    <property type="entry name" value="Type I PLP-dependent aspartate aminotransferase-like (Major domain)"/>
    <property type="match status" value="1"/>
</dbReference>
<feature type="binding site" evidence="4">
    <location>
        <position position="151"/>
    </location>
    <ligand>
        <name>pyridoxal 5'-phosphate</name>
        <dbReference type="ChEBI" id="CHEBI:597326"/>
    </ligand>
</feature>
<comment type="cofactor">
    <cofactor evidence="4 5">
        <name>pyridoxal 5'-phosphate</name>
        <dbReference type="ChEBI" id="CHEBI:597326"/>
    </cofactor>
</comment>
<accession>A0A814D7Y7</accession>
<dbReference type="NCBIfam" id="TIGR01814">
    <property type="entry name" value="kynureninase"/>
    <property type="match status" value="1"/>
</dbReference>
<dbReference type="PIRSF" id="PIRSF038800">
    <property type="entry name" value="KYNU"/>
    <property type="match status" value="1"/>
</dbReference>
<evidence type="ECO:0000313" key="9">
    <source>
        <dbReference type="EMBL" id="CAF3726361.1"/>
    </source>
</evidence>
<dbReference type="Proteomes" id="UP000681722">
    <property type="component" value="Unassembled WGS sequence"/>
</dbReference>
<dbReference type="InterPro" id="IPR015422">
    <property type="entry name" value="PyrdxlP-dep_Trfase_small"/>
</dbReference>
<comment type="subcellular location">
    <subcellularLocation>
        <location evidence="4 5">Cytoplasm</location>
    </subcellularLocation>
</comment>
<feature type="binding site" evidence="4">
    <location>
        <position position="214"/>
    </location>
    <ligand>
        <name>pyridoxal 5'-phosphate</name>
        <dbReference type="ChEBI" id="CHEBI:597326"/>
    </ligand>
</feature>
<evidence type="ECO:0000313" key="10">
    <source>
        <dbReference type="Proteomes" id="UP000663829"/>
    </source>
</evidence>
<feature type="binding site" evidence="4">
    <location>
        <position position="185"/>
    </location>
    <ligand>
        <name>pyridoxal 5'-phosphate</name>
        <dbReference type="ChEBI" id="CHEBI:597326"/>
    </ligand>
</feature>
<evidence type="ECO:0000256" key="5">
    <source>
        <dbReference type="PIRNR" id="PIRNR038800"/>
    </source>
</evidence>
<comment type="pathway">
    <text evidence="4 5">Cofactor biosynthesis; NAD(+) biosynthesis; quinolinate from L-kynurenine: step 2/3.</text>
</comment>
<comment type="catalytic activity">
    <reaction evidence="5">
        <text>3-hydroxy-L-kynurenine + H2O = 3-hydroxyanthranilate + L-alanine + H(+)</text>
        <dbReference type="Rhea" id="RHEA:25143"/>
        <dbReference type="ChEBI" id="CHEBI:15377"/>
        <dbReference type="ChEBI" id="CHEBI:15378"/>
        <dbReference type="ChEBI" id="CHEBI:36559"/>
        <dbReference type="ChEBI" id="CHEBI:57972"/>
        <dbReference type="ChEBI" id="CHEBI:58125"/>
        <dbReference type="EC" id="3.7.1.3"/>
    </reaction>
</comment>
<feature type="binding site" evidence="4">
    <location>
        <position position="150"/>
    </location>
    <ligand>
        <name>pyridoxal 5'-phosphate</name>
        <dbReference type="ChEBI" id="CHEBI:597326"/>
    </ligand>
</feature>
<comment type="similarity">
    <text evidence="4 5">Belongs to the kynureninase family.</text>
</comment>
<gene>
    <name evidence="4" type="primary">KYNU</name>
    <name evidence="7" type="ORF">GPM918_LOCUS11223</name>
    <name evidence="6" type="ORF">OVA965_LOCUS10131</name>
    <name evidence="9" type="ORF">SRO942_LOCUS11222</name>
    <name evidence="8" type="ORF">TMI583_LOCUS10128</name>
</gene>
<dbReference type="GO" id="GO:0030429">
    <property type="term" value="F:kynureninase activity"/>
    <property type="evidence" value="ECO:0007669"/>
    <property type="project" value="UniProtKB-UniRule"/>
</dbReference>
<dbReference type="GO" id="GO:0019441">
    <property type="term" value="P:L-tryptophan catabolic process to kynurenine"/>
    <property type="evidence" value="ECO:0007669"/>
    <property type="project" value="TreeGrafter"/>
</dbReference>
<feature type="modified residue" description="N6-(pyridoxal phosphate)lysine" evidence="4">
    <location>
        <position position="240"/>
    </location>
</feature>
<sequence>MFDHDSTTIQKNFFDLSVDQTPEQFLQEKCDQWSLNIHSEEYARKMDECDPLRYVRNEFFYPKMSALPYVDKDRVNNDDECIYLCGQSLGLMPKRAKEHLLNAMNDWATLGVYGHYIGKNPWAKCDYPCLPEISLLVGGSVEEVGVMNQLSTNLHFMMGETFIRTEDIIEILKRDGKSIALVMMSGVHYYTGQLFDMEAITHAAHEQGCIVGFDLAHAVGNVPLKLHDWNVDFAVWCTYKYLNSGAGCIGGLFVHSNNFQREWPQLHGWWGNKASTRFKMLDDIDREIGANGYRISNPSIHQCAVLAASMQIFEETGIDQLRSKSLILTQYLQHAIEIQFSDTFTNLTPTNHFQRGAQISLRPKEITAQQLHDEMEKMGVVIDIRDDIIRIAPVPLYNSFYDVYRFITILRDTLAHIKLK</sequence>
<reference evidence="7" key="1">
    <citation type="submission" date="2021-02" db="EMBL/GenBank/DDBJ databases">
        <authorList>
            <person name="Nowell W R."/>
        </authorList>
    </citation>
    <scope>NUCLEOTIDE SEQUENCE</scope>
</reference>
<dbReference type="Proteomes" id="UP000677228">
    <property type="component" value="Unassembled WGS sequence"/>
</dbReference>
<feature type="binding site" evidence="4">
    <location>
        <position position="269"/>
    </location>
    <ligand>
        <name>pyridoxal 5'-phosphate</name>
        <dbReference type="ChEBI" id="CHEBI:597326"/>
    </ligand>
</feature>
<dbReference type="EC" id="3.7.1.3" evidence="4 5"/>
<dbReference type="InterPro" id="IPR015421">
    <property type="entry name" value="PyrdxlP-dep_Trfase_major"/>
</dbReference>
<dbReference type="GO" id="GO:0030170">
    <property type="term" value="F:pyridoxal phosphate binding"/>
    <property type="evidence" value="ECO:0007669"/>
    <property type="project" value="UniProtKB-UniRule"/>
</dbReference>
<evidence type="ECO:0000256" key="4">
    <source>
        <dbReference type="HAMAP-Rule" id="MF_03017"/>
    </source>
</evidence>
<dbReference type="GO" id="GO:0034354">
    <property type="term" value="P:'de novo' NAD+ biosynthetic process from L-tryptophan"/>
    <property type="evidence" value="ECO:0007669"/>
    <property type="project" value="UniProtKB-UniRule"/>
</dbReference>
<organism evidence="7 10">
    <name type="scientific">Didymodactylos carnosus</name>
    <dbReference type="NCBI Taxonomy" id="1234261"/>
    <lineage>
        <taxon>Eukaryota</taxon>
        <taxon>Metazoa</taxon>
        <taxon>Spiralia</taxon>
        <taxon>Gnathifera</taxon>
        <taxon>Rotifera</taxon>
        <taxon>Eurotatoria</taxon>
        <taxon>Bdelloidea</taxon>
        <taxon>Philodinida</taxon>
        <taxon>Philodinidae</taxon>
        <taxon>Didymodactylos</taxon>
    </lineage>
</organism>
<dbReference type="Pfam" id="PF22580">
    <property type="entry name" value="KYNU_C"/>
    <property type="match status" value="1"/>
</dbReference>
<dbReference type="UniPathway" id="UPA00334">
    <property type="reaction ID" value="UER00455"/>
</dbReference>
<comment type="pathway">
    <text evidence="4 5">Amino-acid degradation; L-kynurenine degradation; L-alanine and anthranilate from L-kynurenine: step 1/1.</text>
</comment>
<evidence type="ECO:0000313" key="7">
    <source>
        <dbReference type="EMBL" id="CAF0950667.1"/>
    </source>
</evidence>
<keyword evidence="10" id="KW-1185">Reference proteome</keyword>
<dbReference type="GO" id="GO:0019805">
    <property type="term" value="P:quinolinate biosynthetic process"/>
    <property type="evidence" value="ECO:0007669"/>
    <property type="project" value="UniProtKB-UniRule"/>
</dbReference>
<dbReference type="InterPro" id="IPR010111">
    <property type="entry name" value="Kynureninase"/>
</dbReference>
<keyword evidence="4 5" id="KW-0963">Cytoplasm</keyword>
<dbReference type="EMBL" id="CAJOBA010003701">
    <property type="protein sequence ID" value="CAF3690271.1"/>
    <property type="molecule type" value="Genomic_DNA"/>
</dbReference>
<keyword evidence="3 4" id="KW-0663">Pyridoxal phosphate</keyword>
<dbReference type="PANTHER" id="PTHR14084">
    <property type="entry name" value="KYNURENINASE"/>
    <property type="match status" value="1"/>
</dbReference>
<dbReference type="Proteomes" id="UP000663829">
    <property type="component" value="Unassembled WGS sequence"/>
</dbReference>
<dbReference type="EMBL" id="CAJNOK010003699">
    <property type="protein sequence ID" value="CAF0911182.1"/>
    <property type="molecule type" value="Genomic_DNA"/>
</dbReference>
<comment type="catalytic activity">
    <reaction evidence="4 5">
        <text>L-kynurenine + H2O = anthranilate + L-alanine + H(+)</text>
        <dbReference type="Rhea" id="RHEA:16813"/>
        <dbReference type="ChEBI" id="CHEBI:15377"/>
        <dbReference type="ChEBI" id="CHEBI:15378"/>
        <dbReference type="ChEBI" id="CHEBI:16567"/>
        <dbReference type="ChEBI" id="CHEBI:57959"/>
        <dbReference type="ChEBI" id="CHEBI:57972"/>
        <dbReference type="EC" id="3.7.1.3"/>
    </reaction>
</comment>
<feature type="binding site" evidence="4">
    <location>
        <position position="217"/>
    </location>
    <ligand>
        <name>pyridoxal 5'-phosphate</name>
        <dbReference type="ChEBI" id="CHEBI:597326"/>
    </ligand>
</feature>
<dbReference type="InterPro" id="IPR015424">
    <property type="entry name" value="PyrdxlP-dep_Trfase"/>
</dbReference>
<keyword evidence="2 4" id="KW-0378">Hydrolase</keyword>
<evidence type="ECO:0000256" key="2">
    <source>
        <dbReference type="ARBA" id="ARBA00022801"/>
    </source>
</evidence>
<comment type="caution">
    <text evidence="4">Lacks conserved residue(s) required for the propagation of feature annotation.</text>
</comment>
<comment type="caution">
    <text evidence="7">The sequence shown here is derived from an EMBL/GenBank/DDBJ whole genome shotgun (WGS) entry which is preliminary data.</text>
</comment>
<dbReference type="OrthoDB" id="5978656at2759"/>
<comment type="function">
    <text evidence="4 5">Catalyzes the cleavage of L-kynurenine (L-Kyn) and L-3-hydroxykynurenine (L-3OHKyn) into anthranilic acid (AA) and 3-hydroxyanthranilic acid (3-OHAA), respectively.</text>
</comment>
<proteinExistence type="inferred from homology"/>
<protein>
    <recommendedName>
        <fullName evidence="4 5">Kynureninase</fullName>
        <ecNumber evidence="4 5">3.7.1.3</ecNumber>
    </recommendedName>
    <alternativeName>
        <fullName evidence="4">L-kynurenine hydrolase</fullName>
    </alternativeName>
</protein>
<evidence type="ECO:0000313" key="6">
    <source>
        <dbReference type="EMBL" id="CAF0911182.1"/>
    </source>
</evidence>
<dbReference type="GO" id="GO:0005737">
    <property type="term" value="C:cytoplasm"/>
    <property type="evidence" value="ECO:0007669"/>
    <property type="project" value="UniProtKB-SubCell"/>
</dbReference>
<dbReference type="SUPFAM" id="SSF53383">
    <property type="entry name" value="PLP-dependent transferases"/>
    <property type="match status" value="1"/>
</dbReference>
<feature type="binding site" evidence="4">
    <location>
        <position position="297"/>
    </location>
    <ligand>
        <name>pyridoxal 5'-phosphate</name>
        <dbReference type="ChEBI" id="CHEBI:597326"/>
    </ligand>
</feature>
<dbReference type="HAMAP" id="MF_01970">
    <property type="entry name" value="Kynureninase"/>
    <property type="match status" value="1"/>
</dbReference>
<dbReference type="EMBL" id="CAJOBC010002303">
    <property type="protein sequence ID" value="CAF3726361.1"/>
    <property type="molecule type" value="Genomic_DNA"/>
</dbReference>